<accession>A0A6I4I4Y6</accession>
<dbReference type="OrthoDB" id="4295522at2"/>
<feature type="domain" description="DinB-like" evidence="1">
    <location>
        <begin position="12"/>
        <end position="145"/>
    </location>
</feature>
<sequence>MAMEFAIEIARHTRLNFIKLMEGLSIEQLNVIPQGYNNNIAWNFAHIVAAQQTLCYVRGKVPTRLAIEEVTKYQKGTRPEDFITEEELDFYKDKAITLLDDLKIDIEADIFDNYEPVTTAFGATLSNINNAVAYFCTHDNLHFGYALALRRAVLNIEQAAVHNFSAN</sequence>
<organism evidence="2 3">
    <name type="scientific">Mucilaginibacter aquatilis</name>
    <dbReference type="NCBI Taxonomy" id="1517760"/>
    <lineage>
        <taxon>Bacteria</taxon>
        <taxon>Pseudomonadati</taxon>
        <taxon>Bacteroidota</taxon>
        <taxon>Sphingobacteriia</taxon>
        <taxon>Sphingobacteriales</taxon>
        <taxon>Sphingobacteriaceae</taxon>
        <taxon>Mucilaginibacter</taxon>
    </lineage>
</organism>
<gene>
    <name evidence="2" type="ORF">GO816_03340</name>
</gene>
<comment type="caution">
    <text evidence="2">The sequence shown here is derived from an EMBL/GenBank/DDBJ whole genome shotgun (WGS) entry which is preliminary data.</text>
</comment>
<dbReference type="InterPro" id="IPR024775">
    <property type="entry name" value="DinB-like"/>
</dbReference>
<dbReference type="RefSeq" id="WP_157539920.1">
    <property type="nucleotide sequence ID" value="NZ_WQLA01000001.1"/>
</dbReference>
<dbReference type="Gene3D" id="1.20.120.450">
    <property type="entry name" value="dinb family like domain"/>
    <property type="match status" value="1"/>
</dbReference>
<dbReference type="AlphaFoldDB" id="A0A6I4I4Y6"/>
<evidence type="ECO:0000259" key="1">
    <source>
        <dbReference type="Pfam" id="PF12867"/>
    </source>
</evidence>
<reference evidence="2 3" key="1">
    <citation type="submission" date="2019-12" db="EMBL/GenBank/DDBJ databases">
        <title>Mucilaginibacter sp. HME9299 genome sequencing and assembly.</title>
        <authorList>
            <person name="Kang H."/>
            <person name="Kim H."/>
            <person name="Joh K."/>
        </authorList>
    </citation>
    <scope>NUCLEOTIDE SEQUENCE [LARGE SCALE GENOMIC DNA]</scope>
    <source>
        <strain evidence="2 3">HME9299</strain>
    </source>
</reference>
<keyword evidence="3" id="KW-1185">Reference proteome</keyword>
<dbReference type="Pfam" id="PF12867">
    <property type="entry name" value="DinB_2"/>
    <property type="match status" value="1"/>
</dbReference>
<dbReference type="SUPFAM" id="SSF109854">
    <property type="entry name" value="DinB/YfiT-like putative metalloenzymes"/>
    <property type="match status" value="1"/>
</dbReference>
<dbReference type="EMBL" id="WQLA01000001">
    <property type="protein sequence ID" value="MVN90151.1"/>
    <property type="molecule type" value="Genomic_DNA"/>
</dbReference>
<protein>
    <submittedName>
        <fullName evidence="2">DinB family protein</fullName>
    </submittedName>
</protein>
<dbReference type="Proteomes" id="UP000434850">
    <property type="component" value="Unassembled WGS sequence"/>
</dbReference>
<evidence type="ECO:0000313" key="2">
    <source>
        <dbReference type="EMBL" id="MVN90151.1"/>
    </source>
</evidence>
<evidence type="ECO:0000313" key="3">
    <source>
        <dbReference type="Proteomes" id="UP000434850"/>
    </source>
</evidence>
<proteinExistence type="predicted"/>
<dbReference type="InterPro" id="IPR034660">
    <property type="entry name" value="DinB/YfiT-like"/>
</dbReference>
<name>A0A6I4I4Y6_9SPHI</name>